<organism evidence="1 2">
    <name type="scientific">Phlebiopsis gigantea (strain 11061_1 CR5-6)</name>
    <name type="common">White-rot fungus</name>
    <name type="synonym">Peniophora gigantea</name>
    <dbReference type="NCBI Taxonomy" id="745531"/>
    <lineage>
        <taxon>Eukaryota</taxon>
        <taxon>Fungi</taxon>
        <taxon>Dikarya</taxon>
        <taxon>Basidiomycota</taxon>
        <taxon>Agaricomycotina</taxon>
        <taxon>Agaricomycetes</taxon>
        <taxon>Polyporales</taxon>
        <taxon>Phanerochaetaceae</taxon>
        <taxon>Phlebiopsis</taxon>
    </lineage>
</organism>
<evidence type="ECO:0000313" key="2">
    <source>
        <dbReference type="Proteomes" id="UP000053257"/>
    </source>
</evidence>
<reference evidence="1 2" key="1">
    <citation type="journal article" date="2014" name="PLoS Genet.">
        <title>Analysis of the Phlebiopsis gigantea genome, transcriptome and secretome provides insight into its pioneer colonization strategies of wood.</title>
        <authorList>
            <person name="Hori C."/>
            <person name="Ishida T."/>
            <person name="Igarashi K."/>
            <person name="Samejima M."/>
            <person name="Suzuki H."/>
            <person name="Master E."/>
            <person name="Ferreira P."/>
            <person name="Ruiz-Duenas F.J."/>
            <person name="Held B."/>
            <person name="Canessa P."/>
            <person name="Larrondo L.F."/>
            <person name="Schmoll M."/>
            <person name="Druzhinina I.S."/>
            <person name="Kubicek C.P."/>
            <person name="Gaskell J.A."/>
            <person name="Kersten P."/>
            <person name="St John F."/>
            <person name="Glasner J."/>
            <person name="Sabat G."/>
            <person name="Splinter BonDurant S."/>
            <person name="Syed K."/>
            <person name="Yadav J."/>
            <person name="Mgbeahuruike A.C."/>
            <person name="Kovalchuk A."/>
            <person name="Asiegbu F.O."/>
            <person name="Lackner G."/>
            <person name="Hoffmeister D."/>
            <person name="Rencoret J."/>
            <person name="Gutierrez A."/>
            <person name="Sun H."/>
            <person name="Lindquist E."/>
            <person name="Barry K."/>
            <person name="Riley R."/>
            <person name="Grigoriev I.V."/>
            <person name="Henrissat B."/>
            <person name="Kues U."/>
            <person name="Berka R.M."/>
            <person name="Martinez A.T."/>
            <person name="Covert S.F."/>
            <person name="Blanchette R.A."/>
            <person name="Cullen D."/>
        </authorList>
    </citation>
    <scope>NUCLEOTIDE SEQUENCE [LARGE SCALE GENOMIC DNA]</scope>
    <source>
        <strain evidence="1 2">11061_1 CR5-6</strain>
    </source>
</reference>
<accession>A0A0C3NIB5</accession>
<proteinExistence type="predicted"/>
<dbReference type="HOGENOM" id="CLU_2688633_0_0_1"/>
<sequence>MAPHGDLFRYDVPLQGCELYANERAFLCYKLSINKLHANSYRTCSYHRRSVLINVGRLPTTTTANRGLNKPART</sequence>
<dbReference type="AlphaFoldDB" id="A0A0C3NIB5"/>
<protein>
    <submittedName>
        <fullName evidence="1">Uncharacterized protein</fullName>
    </submittedName>
</protein>
<name>A0A0C3NIB5_PHLG1</name>
<dbReference type="EMBL" id="KN840568">
    <property type="protein sequence ID" value="KIP04624.1"/>
    <property type="molecule type" value="Genomic_DNA"/>
</dbReference>
<evidence type="ECO:0000313" key="1">
    <source>
        <dbReference type="EMBL" id="KIP04624.1"/>
    </source>
</evidence>
<keyword evidence="2" id="KW-1185">Reference proteome</keyword>
<dbReference type="Proteomes" id="UP000053257">
    <property type="component" value="Unassembled WGS sequence"/>
</dbReference>
<gene>
    <name evidence="1" type="ORF">PHLGIDRAFT_189013</name>
</gene>